<dbReference type="Pfam" id="PF00106">
    <property type="entry name" value="adh_short"/>
    <property type="match status" value="1"/>
</dbReference>
<keyword evidence="2" id="KW-0521">NADP</keyword>
<evidence type="ECO:0000313" key="5">
    <source>
        <dbReference type="EMBL" id="KAF9514627.1"/>
    </source>
</evidence>
<keyword evidence="3" id="KW-0560">Oxidoreductase</keyword>
<comment type="similarity">
    <text evidence="1 4">Belongs to the short-chain dehydrogenases/reductases (SDR) family.</text>
</comment>
<evidence type="ECO:0000256" key="2">
    <source>
        <dbReference type="ARBA" id="ARBA00022857"/>
    </source>
</evidence>
<organism evidence="5 6">
    <name type="scientific">Hydnum rufescens UP504</name>
    <dbReference type="NCBI Taxonomy" id="1448309"/>
    <lineage>
        <taxon>Eukaryota</taxon>
        <taxon>Fungi</taxon>
        <taxon>Dikarya</taxon>
        <taxon>Basidiomycota</taxon>
        <taxon>Agaricomycotina</taxon>
        <taxon>Agaricomycetes</taxon>
        <taxon>Cantharellales</taxon>
        <taxon>Hydnaceae</taxon>
        <taxon>Hydnum</taxon>
    </lineage>
</organism>
<dbReference type="PANTHER" id="PTHR43669:SF3">
    <property type="entry name" value="ALCOHOL DEHYDROGENASE, PUTATIVE (AFU_ORTHOLOGUE AFUA_3G03445)-RELATED"/>
    <property type="match status" value="1"/>
</dbReference>
<name>A0A9P6DUV0_9AGAM</name>
<gene>
    <name evidence="5" type="ORF">BS47DRAFT_1381925</name>
</gene>
<dbReference type="AlphaFoldDB" id="A0A9P6DUV0"/>
<dbReference type="Proteomes" id="UP000886523">
    <property type="component" value="Unassembled WGS sequence"/>
</dbReference>
<proteinExistence type="inferred from homology"/>
<dbReference type="OrthoDB" id="1933717at2759"/>
<dbReference type="CDD" id="cd05233">
    <property type="entry name" value="SDR_c"/>
    <property type="match status" value="1"/>
</dbReference>
<dbReference type="FunFam" id="3.40.50.720:FF:000084">
    <property type="entry name" value="Short-chain dehydrogenase reductase"/>
    <property type="match status" value="1"/>
</dbReference>
<dbReference type="SUPFAM" id="SSF51735">
    <property type="entry name" value="NAD(P)-binding Rossmann-fold domains"/>
    <property type="match status" value="1"/>
</dbReference>
<keyword evidence="6" id="KW-1185">Reference proteome</keyword>
<protein>
    <submittedName>
        <fullName evidence="5">Uncharacterized protein</fullName>
    </submittedName>
</protein>
<accession>A0A9P6DUV0</accession>
<dbReference type="PANTHER" id="PTHR43669">
    <property type="entry name" value="5-KETO-D-GLUCONATE 5-REDUCTASE"/>
    <property type="match status" value="1"/>
</dbReference>
<dbReference type="EMBL" id="MU128959">
    <property type="protein sequence ID" value="KAF9514627.1"/>
    <property type="molecule type" value="Genomic_DNA"/>
</dbReference>
<comment type="caution">
    <text evidence="5">The sequence shown here is derived from an EMBL/GenBank/DDBJ whole genome shotgun (WGS) entry which is preliminary data.</text>
</comment>
<dbReference type="Gene3D" id="3.40.50.720">
    <property type="entry name" value="NAD(P)-binding Rossmann-like Domain"/>
    <property type="match status" value="1"/>
</dbReference>
<dbReference type="PRINTS" id="PR00081">
    <property type="entry name" value="GDHRDH"/>
</dbReference>
<dbReference type="PROSITE" id="PS00061">
    <property type="entry name" value="ADH_SHORT"/>
    <property type="match status" value="1"/>
</dbReference>
<dbReference type="PRINTS" id="PR00080">
    <property type="entry name" value="SDRFAMILY"/>
</dbReference>
<dbReference type="InterPro" id="IPR002347">
    <property type="entry name" value="SDR_fam"/>
</dbReference>
<dbReference type="InterPro" id="IPR020904">
    <property type="entry name" value="Sc_DH/Rdtase_CS"/>
</dbReference>
<evidence type="ECO:0000313" key="6">
    <source>
        <dbReference type="Proteomes" id="UP000886523"/>
    </source>
</evidence>
<dbReference type="GO" id="GO:0016491">
    <property type="term" value="F:oxidoreductase activity"/>
    <property type="evidence" value="ECO:0007669"/>
    <property type="project" value="UniProtKB-KW"/>
</dbReference>
<evidence type="ECO:0000256" key="4">
    <source>
        <dbReference type="RuleBase" id="RU000363"/>
    </source>
</evidence>
<dbReference type="InterPro" id="IPR036291">
    <property type="entry name" value="NAD(P)-bd_dom_sf"/>
</dbReference>
<sequence length="262" mass="28549">MTAVSAHAVVQEIDNKTDKVAIVTGASSGIGRKTAIALSSAGWKVALFARRESELRITADSCRWETLIVPGDVSKEEDVARLFTRTMNTFGRLDLLFNNAGINSKPNELGEIPLETFQLVLNINLVGSFLCSQEAFKIFKKQGAGGRIINNGSLSAQVPRLHLAAYTISKHAISGLTKSTALDGRPYNIAVTQIDIGNAATNLGRSPSDGSAKQTGRSLKNPRLMQFTLRTRSFTLPLFRLLLQCSLSISWPQECRSWVEVN</sequence>
<evidence type="ECO:0000256" key="3">
    <source>
        <dbReference type="ARBA" id="ARBA00023002"/>
    </source>
</evidence>
<reference evidence="5" key="1">
    <citation type="journal article" date="2020" name="Nat. Commun.">
        <title>Large-scale genome sequencing of mycorrhizal fungi provides insights into the early evolution of symbiotic traits.</title>
        <authorList>
            <person name="Miyauchi S."/>
            <person name="Kiss E."/>
            <person name="Kuo A."/>
            <person name="Drula E."/>
            <person name="Kohler A."/>
            <person name="Sanchez-Garcia M."/>
            <person name="Morin E."/>
            <person name="Andreopoulos B."/>
            <person name="Barry K.W."/>
            <person name="Bonito G."/>
            <person name="Buee M."/>
            <person name="Carver A."/>
            <person name="Chen C."/>
            <person name="Cichocki N."/>
            <person name="Clum A."/>
            <person name="Culley D."/>
            <person name="Crous P.W."/>
            <person name="Fauchery L."/>
            <person name="Girlanda M."/>
            <person name="Hayes R.D."/>
            <person name="Keri Z."/>
            <person name="LaButti K."/>
            <person name="Lipzen A."/>
            <person name="Lombard V."/>
            <person name="Magnuson J."/>
            <person name="Maillard F."/>
            <person name="Murat C."/>
            <person name="Nolan M."/>
            <person name="Ohm R.A."/>
            <person name="Pangilinan J."/>
            <person name="Pereira M.F."/>
            <person name="Perotto S."/>
            <person name="Peter M."/>
            <person name="Pfister S."/>
            <person name="Riley R."/>
            <person name="Sitrit Y."/>
            <person name="Stielow J.B."/>
            <person name="Szollosi G."/>
            <person name="Zifcakova L."/>
            <person name="Stursova M."/>
            <person name="Spatafora J.W."/>
            <person name="Tedersoo L."/>
            <person name="Vaario L.M."/>
            <person name="Yamada A."/>
            <person name="Yan M."/>
            <person name="Wang P."/>
            <person name="Xu J."/>
            <person name="Bruns T."/>
            <person name="Baldrian P."/>
            <person name="Vilgalys R."/>
            <person name="Dunand C."/>
            <person name="Henrissat B."/>
            <person name="Grigoriev I.V."/>
            <person name="Hibbett D."/>
            <person name="Nagy L.G."/>
            <person name="Martin F.M."/>
        </authorList>
    </citation>
    <scope>NUCLEOTIDE SEQUENCE</scope>
    <source>
        <strain evidence="5">UP504</strain>
    </source>
</reference>
<evidence type="ECO:0000256" key="1">
    <source>
        <dbReference type="ARBA" id="ARBA00006484"/>
    </source>
</evidence>